<proteinExistence type="predicted"/>
<dbReference type="OrthoDB" id="90719at2"/>
<dbReference type="EMBL" id="FUWX01000008">
    <property type="protein sequence ID" value="SJZ65064.1"/>
    <property type="molecule type" value="Genomic_DNA"/>
</dbReference>
<sequence>MKKILLGQIILGTFLYGSEVSLDELLKSVEKNSYENKLYNIKKEENKEQEKILKKGKYNGINIQGESEYKKNQEKYILKNKATFGDFYIEGEKEKQLNSKGSLGIEISLKDKIFSREDSQLRNLTNKKYIDKIDYIENLKNEKIKLIELYKNYKDNEFELKLKENALKTLEKEKSILEKSYSLGNISKIDLNSLMVTYNNLQLEIKNIKSILKQIKKIFFYEFQIEIGDQKLKEIHSENNNLEKYIKNIGKNSIEKLELEKNISEENLKYIKYDNKVPEFYIGGERNLENSDNRIFLRFSKDIFYEDTRYIEEKSSLEKININLEREKNKILSDHYKIEDSYFTLEKEFLILKNRSTLEKDKYEIKKIENKLGKISYTEVMETFDNYLELEVLKEKAKNSLNSYMYIIKIKGE</sequence>
<dbReference type="SUPFAM" id="SSF56954">
    <property type="entry name" value="Outer membrane efflux proteins (OEP)"/>
    <property type="match status" value="1"/>
</dbReference>
<gene>
    <name evidence="2" type="ORF">SAMN02745174_01173</name>
</gene>
<dbReference type="Gene3D" id="1.20.1600.10">
    <property type="entry name" value="Outer membrane efflux proteins (OEP)"/>
    <property type="match status" value="1"/>
</dbReference>
<name>A0A1T4ME89_9FUSO</name>
<dbReference type="STRING" id="180163.SAMN02745174_01173"/>
<evidence type="ECO:0000313" key="2">
    <source>
        <dbReference type="EMBL" id="SJZ65064.1"/>
    </source>
</evidence>
<dbReference type="GO" id="GO:0015562">
    <property type="term" value="F:efflux transmembrane transporter activity"/>
    <property type="evidence" value="ECO:0007669"/>
    <property type="project" value="InterPro"/>
</dbReference>
<evidence type="ECO:0008006" key="4">
    <source>
        <dbReference type="Google" id="ProtNLM"/>
    </source>
</evidence>
<dbReference type="Proteomes" id="UP000191153">
    <property type="component" value="Unassembled WGS sequence"/>
</dbReference>
<accession>A0A1T4ME89</accession>
<dbReference type="AlphaFoldDB" id="A0A1T4ME89"/>
<protein>
    <recommendedName>
        <fullName evidence="4">Outer membrane efflux protein</fullName>
    </recommendedName>
</protein>
<dbReference type="RefSeq" id="WP_078693669.1">
    <property type="nucleotide sequence ID" value="NZ_FUWX01000008.1"/>
</dbReference>
<evidence type="ECO:0000256" key="1">
    <source>
        <dbReference type="SAM" id="Coils"/>
    </source>
</evidence>
<feature type="coiled-coil region" evidence="1">
    <location>
        <begin position="136"/>
        <end position="218"/>
    </location>
</feature>
<keyword evidence="3" id="KW-1185">Reference proteome</keyword>
<keyword evidence="1" id="KW-0175">Coiled coil</keyword>
<evidence type="ECO:0000313" key="3">
    <source>
        <dbReference type="Proteomes" id="UP000191153"/>
    </source>
</evidence>
<organism evidence="2 3">
    <name type="scientific">Cetobacterium ceti</name>
    <dbReference type="NCBI Taxonomy" id="180163"/>
    <lineage>
        <taxon>Bacteria</taxon>
        <taxon>Fusobacteriati</taxon>
        <taxon>Fusobacteriota</taxon>
        <taxon>Fusobacteriia</taxon>
        <taxon>Fusobacteriales</taxon>
        <taxon>Fusobacteriaceae</taxon>
        <taxon>Cetobacterium</taxon>
    </lineage>
</organism>
<reference evidence="2 3" key="1">
    <citation type="submission" date="2017-02" db="EMBL/GenBank/DDBJ databases">
        <authorList>
            <person name="Peterson S.W."/>
        </authorList>
    </citation>
    <scope>NUCLEOTIDE SEQUENCE [LARGE SCALE GENOMIC DNA]</scope>
    <source>
        <strain evidence="2 3">ATCC 700028</strain>
    </source>
</reference>